<protein>
    <submittedName>
        <fullName evidence="1">Uncharacterized protein</fullName>
    </submittedName>
</protein>
<dbReference type="AlphaFoldDB" id="A0A495ABV2"/>
<name>A0A495ABV2_9BACI</name>
<dbReference type="OrthoDB" id="2427395at2"/>
<dbReference type="InterPro" id="IPR025573">
    <property type="entry name" value="YwpF"/>
</dbReference>
<proteinExistence type="predicted"/>
<dbReference type="RefSeq" id="WP_121202406.1">
    <property type="nucleotide sequence ID" value="NZ_RBZP01000001.1"/>
</dbReference>
<gene>
    <name evidence="1" type="ORF">D8M06_00530</name>
</gene>
<keyword evidence="2" id="KW-1185">Reference proteome</keyword>
<dbReference type="EMBL" id="RBZP01000001">
    <property type="protein sequence ID" value="RKQ37323.1"/>
    <property type="molecule type" value="Genomic_DNA"/>
</dbReference>
<evidence type="ECO:0000313" key="1">
    <source>
        <dbReference type="EMBL" id="RKQ37323.1"/>
    </source>
</evidence>
<reference evidence="1 2" key="1">
    <citation type="journal article" date="2016" name="Int. J. Syst. Evol. Microbiol.">
        <title>Oceanobacillus halophilus sp. nov., a novel moderately halophilic bacterium from a hypersaline lake.</title>
        <authorList>
            <person name="Amoozegar M.A."/>
            <person name="Bagheri M."/>
            <person name="Makhdoumi A."/>
            <person name="Nikou M.M."/>
            <person name="Fazeli S.A.S."/>
            <person name="Schumann P."/>
            <person name="Sproer C."/>
            <person name="Sanchez-Porro C."/>
            <person name="Ventosa A."/>
        </authorList>
    </citation>
    <scope>NUCLEOTIDE SEQUENCE [LARGE SCALE GENOMIC DNA]</scope>
    <source>
        <strain evidence="1 2">DSM 23996</strain>
    </source>
</reference>
<accession>A0A495ABV2</accession>
<dbReference type="Proteomes" id="UP000269301">
    <property type="component" value="Unassembled WGS sequence"/>
</dbReference>
<evidence type="ECO:0000313" key="2">
    <source>
        <dbReference type="Proteomes" id="UP000269301"/>
    </source>
</evidence>
<sequence>MKTFKLKMLDIVFDKEDYRKIRLIDGLIINREDDRYPDQWLIEAYIQKSYKAYFETILKENNEIRARVKITKEDNDSVLFQSQVIGVNDIGENINVLLKGYIEK</sequence>
<comment type="caution">
    <text evidence="1">The sequence shown here is derived from an EMBL/GenBank/DDBJ whole genome shotgun (WGS) entry which is preliminary data.</text>
</comment>
<organism evidence="1 2">
    <name type="scientific">Oceanobacillus halophilus</name>
    <dbReference type="NCBI Taxonomy" id="930130"/>
    <lineage>
        <taxon>Bacteria</taxon>
        <taxon>Bacillati</taxon>
        <taxon>Bacillota</taxon>
        <taxon>Bacilli</taxon>
        <taxon>Bacillales</taxon>
        <taxon>Bacillaceae</taxon>
        <taxon>Oceanobacillus</taxon>
    </lineage>
</organism>
<dbReference type="Pfam" id="PF14183">
    <property type="entry name" value="YwpF"/>
    <property type="match status" value="1"/>
</dbReference>